<reference evidence="16" key="2">
    <citation type="submission" date="2022-06" db="UniProtKB">
        <authorList>
            <consortium name="EnsemblMetazoa"/>
        </authorList>
    </citation>
    <scope>IDENTIFICATION</scope>
    <source>
        <strain evidence="16">DF5081</strain>
    </source>
</reference>
<dbReference type="Pfam" id="PF00118">
    <property type="entry name" value="Cpn60_TCP1"/>
    <property type="match status" value="1"/>
</dbReference>
<dbReference type="SUPFAM" id="SSF48592">
    <property type="entry name" value="GroEL equatorial domain-like"/>
    <property type="match status" value="1"/>
</dbReference>
<evidence type="ECO:0000256" key="5">
    <source>
        <dbReference type="ARBA" id="ARBA00022490"/>
    </source>
</evidence>
<keyword evidence="5" id="KW-0963">Cytoplasm</keyword>
<evidence type="ECO:0000256" key="9">
    <source>
        <dbReference type="ARBA" id="ARBA00023027"/>
    </source>
</evidence>
<evidence type="ECO:0000313" key="16">
    <source>
        <dbReference type="EnsemblMetazoa" id="CJA03573a.1"/>
    </source>
</evidence>
<dbReference type="PRINTS" id="PR00304">
    <property type="entry name" value="TCOMPLEXTCP1"/>
</dbReference>
<comment type="similarity">
    <text evidence="3 13">Belongs to the aldehyde dehydrogenase family.</text>
</comment>
<organism evidence="16 17">
    <name type="scientific">Caenorhabditis japonica</name>
    <dbReference type="NCBI Taxonomy" id="281687"/>
    <lineage>
        <taxon>Eukaryota</taxon>
        <taxon>Metazoa</taxon>
        <taxon>Ecdysozoa</taxon>
        <taxon>Nematoda</taxon>
        <taxon>Chromadorea</taxon>
        <taxon>Rhabditida</taxon>
        <taxon>Rhabditina</taxon>
        <taxon>Rhabditomorpha</taxon>
        <taxon>Rhabditoidea</taxon>
        <taxon>Rhabditidae</taxon>
        <taxon>Peloderinae</taxon>
        <taxon>Caenorhabditis</taxon>
    </lineage>
</organism>
<evidence type="ECO:0000256" key="6">
    <source>
        <dbReference type="ARBA" id="ARBA00022741"/>
    </source>
</evidence>
<keyword evidence="7 14" id="KW-0067">ATP-binding</keyword>
<dbReference type="SUPFAM" id="SSF52029">
    <property type="entry name" value="GroEL apical domain-like"/>
    <property type="match status" value="1"/>
</dbReference>
<evidence type="ECO:0000259" key="15">
    <source>
        <dbReference type="Pfam" id="PF00171"/>
    </source>
</evidence>
<comment type="subcellular location">
    <subcellularLocation>
        <location evidence="1">Cytoplasm</location>
    </subcellularLocation>
</comment>
<dbReference type="InterPro" id="IPR027413">
    <property type="entry name" value="GROEL-like_equatorial_sf"/>
</dbReference>
<dbReference type="EnsemblMetazoa" id="CJA03573a.1">
    <property type="protein sequence ID" value="CJA03573a.1"/>
    <property type="gene ID" value="WBGene00122777"/>
</dbReference>
<dbReference type="PROSITE" id="PS00750">
    <property type="entry name" value="TCP1_1"/>
    <property type="match status" value="1"/>
</dbReference>
<keyword evidence="8 13" id="KW-0560">Oxidoreductase</keyword>
<dbReference type="PROSITE" id="PS00751">
    <property type="entry name" value="TCP1_2"/>
    <property type="match status" value="1"/>
</dbReference>
<dbReference type="Pfam" id="PF00171">
    <property type="entry name" value="Aldedh"/>
    <property type="match status" value="1"/>
</dbReference>
<dbReference type="Gene3D" id="3.30.260.10">
    <property type="entry name" value="TCP-1-like chaperonin intermediate domain"/>
    <property type="match status" value="1"/>
</dbReference>
<evidence type="ECO:0000256" key="4">
    <source>
        <dbReference type="ARBA" id="ARBA00011881"/>
    </source>
</evidence>
<dbReference type="CDD" id="cd03342">
    <property type="entry name" value="TCP1_zeta"/>
    <property type="match status" value="1"/>
</dbReference>
<dbReference type="GO" id="GO:0051082">
    <property type="term" value="F:unfolded protein binding"/>
    <property type="evidence" value="ECO:0007669"/>
    <property type="project" value="InterPro"/>
</dbReference>
<dbReference type="NCBIfam" id="TIGR02347">
    <property type="entry name" value="chap_CCT_zeta"/>
    <property type="match status" value="1"/>
</dbReference>
<dbReference type="Proteomes" id="UP000005237">
    <property type="component" value="Unassembled WGS sequence"/>
</dbReference>
<dbReference type="InterPro" id="IPR015590">
    <property type="entry name" value="Aldehyde_DH_dom"/>
</dbReference>
<dbReference type="InterPro" id="IPR027409">
    <property type="entry name" value="GroEL-like_apical_dom_sf"/>
</dbReference>
<reference evidence="17" key="1">
    <citation type="submission" date="2010-08" db="EMBL/GenBank/DDBJ databases">
        <authorList>
            <consortium name="Caenorhabditis japonica Sequencing Consortium"/>
            <person name="Wilson R.K."/>
        </authorList>
    </citation>
    <scope>NUCLEOTIDE SEQUENCE [LARGE SCALE GENOMIC DNA]</scope>
    <source>
        <strain evidence="17">DF5081</strain>
    </source>
</reference>
<evidence type="ECO:0000256" key="10">
    <source>
        <dbReference type="ARBA" id="ARBA00023186"/>
    </source>
</evidence>
<dbReference type="InterPro" id="IPR016163">
    <property type="entry name" value="Ald_DH_C"/>
</dbReference>
<dbReference type="GO" id="GO:0140662">
    <property type="term" value="F:ATP-dependent protein folding chaperone"/>
    <property type="evidence" value="ECO:0007669"/>
    <property type="project" value="InterPro"/>
</dbReference>
<keyword evidence="6 14" id="KW-0547">Nucleotide-binding</keyword>
<name>A0A8R1HMP2_CAEJA</name>
<dbReference type="SUPFAM" id="SSF54849">
    <property type="entry name" value="GroEL-intermediate domain like"/>
    <property type="match status" value="1"/>
</dbReference>
<evidence type="ECO:0000256" key="11">
    <source>
        <dbReference type="ARBA" id="ARBA00024226"/>
    </source>
</evidence>
<comment type="similarity">
    <text evidence="2 14">Belongs to the TCP-1 chaperonin family.</text>
</comment>
<keyword evidence="10 14" id="KW-0143">Chaperone</keyword>
<dbReference type="InterPro" id="IPR017998">
    <property type="entry name" value="Chaperone_TCP-1"/>
</dbReference>
<dbReference type="FunFam" id="3.40.309.10:FF:000018">
    <property type="entry name" value="Alpha-aminoadipic semialdehyde dehydrogenase"/>
    <property type="match status" value="1"/>
</dbReference>
<sequence length="888" mass="96946">MSSIQCLNPKAELARHAAALELNISGARGLQDVMRSNLGPKGTLKMLVSGAGDIKLTKDGNVLLHEMAIQHPTASMIAKASTAQDDVTGDGTTSTVLLIGELLKQAEDLVLEGLHPRLVTEGFEWANTKTIAFLEKFKKAAPTVERDLLVEVCRTALRTKLHQKLADHITECVVDAVLAIRRDGEEPDLHMIEKMEMHHDSDMDTTLVRGLVLDHGARHPDMPRHVKDAYILTCNVSLEYEKTEVNSGLFYKTAAEREKLLAAEREFITRRVHKIIELKKKVIDNAPDGTGKGFVVINQKGIDPPSLDLLASEGILALRRAKRRNMERLQLAVGGEAVNSVDDLTPEDLGYAGLVYEHSLGEEKYTFIEECKAPKSVTLLIKGPNKHTITQIKDAIHDGMRAVFNTIVDTKENADDTKKDIDKNHEVQNGNVQDYEIAISEARKAYDDWCEVPAPRRGEIVRQIGDKLRTQLQNLGKLVSLEMGKISAEGVGEVQEYVDICDYATGLSRSLEGKIFPSERPGHALLEQWNPLGVVGVISAFNFPCAVYGWNNALALVTGNSVVWKPAPSTPLTAIAVTKLVEQVLVANNLNPALCSLVCGEGDVGQALVKDQRVNLVSFTGSSQIGKIVGQQVQARFGKLLLELGGNNAIIVNEDADLDMVVPATVFAAVGTAGQRCTTTRRLIIHEKVYDQVVERLKRAYAQFESRIGCPLEATTIIGPLHNQQAVGKYKASVAEAIASGGKVEYGGKVLEREGNFVLPTIITGLKHDSDVVLRETFAPILYVLKFSDIDEAIRINNEVAQGLSSSLFTTNIQNVFKWMGPKGSDCGIVNVNIPTSGAEIGGAFGGEKETGGGRESGSDSWRQYMRRSTCTINYSKQLPLAQGIKFE</sequence>
<evidence type="ECO:0000256" key="2">
    <source>
        <dbReference type="ARBA" id="ARBA00008020"/>
    </source>
</evidence>
<dbReference type="InterPro" id="IPR027410">
    <property type="entry name" value="TCP-1-like_intermed_sf"/>
</dbReference>
<keyword evidence="17" id="KW-1185">Reference proteome</keyword>
<keyword evidence="9" id="KW-0520">NAD</keyword>
<feature type="domain" description="Aldehyde dehydrogenase" evidence="15">
    <location>
        <begin position="425"/>
        <end position="868"/>
    </location>
</feature>
<dbReference type="EC" id="1.2.1.3" evidence="11"/>
<dbReference type="FunFam" id="1.10.560.10:FF:000058">
    <property type="entry name" value="T-complex protein 1 subunit zeta"/>
    <property type="match status" value="1"/>
</dbReference>
<dbReference type="InterPro" id="IPR016162">
    <property type="entry name" value="Ald_DH_N"/>
</dbReference>
<evidence type="ECO:0000313" key="17">
    <source>
        <dbReference type="Proteomes" id="UP000005237"/>
    </source>
</evidence>
<evidence type="ECO:0000256" key="12">
    <source>
        <dbReference type="PROSITE-ProRule" id="PRU10007"/>
    </source>
</evidence>
<dbReference type="CDD" id="cd07130">
    <property type="entry name" value="ALDH_F7_AASADH"/>
    <property type="match status" value="1"/>
</dbReference>
<dbReference type="InterPro" id="IPR002194">
    <property type="entry name" value="Chaperonin_TCP-1_CS"/>
</dbReference>
<evidence type="ECO:0000256" key="8">
    <source>
        <dbReference type="ARBA" id="ARBA00023002"/>
    </source>
</evidence>
<comment type="subunit">
    <text evidence="4">Homotetramer.</text>
</comment>
<dbReference type="AlphaFoldDB" id="A0A8R1HMP2"/>
<dbReference type="InterPro" id="IPR002423">
    <property type="entry name" value="Cpn60/GroEL/TCP-1"/>
</dbReference>
<dbReference type="PANTHER" id="PTHR43521">
    <property type="entry name" value="ALPHA-AMINOADIPIC SEMIALDEHYDE DEHYDROGENASE"/>
    <property type="match status" value="1"/>
</dbReference>
<dbReference type="FunFam" id="3.50.7.10:FF:000004">
    <property type="entry name" value="T-complex protein 1 subunit zeta"/>
    <property type="match status" value="1"/>
</dbReference>
<dbReference type="InterPro" id="IPR016161">
    <property type="entry name" value="Ald_DH/histidinol_DH"/>
</dbReference>
<dbReference type="PANTHER" id="PTHR43521:SF1">
    <property type="entry name" value="ALPHA-AMINOADIPIC SEMIALDEHYDE DEHYDROGENASE"/>
    <property type="match status" value="1"/>
</dbReference>
<dbReference type="GO" id="GO:0005524">
    <property type="term" value="F:ATP binding"/>
    <property type="evidence" value="ECO:0007669"/>
    <property type="project" value="UniProtKB-KW"/>
</dbReference>
<dbReference type="Gene3D" id="3.40.605.10">
    <property type="entry name" value="Aldehyde Dehydrogenase, Chain A, domain 1"/>
    <property type="match status" value="1"/>
</dbReference>
<feature type="active site" evidence="12">
    <location>
        <position position="643"/>
    </location>
</feature>
<dbReference type="Gene3D" id="1.10.560.10">
    <property type="entry name" value="GroEL-like equatorial domain"/>
    <property type="match status" value="1"/>
</dbReference>
<evidence type="ECO:0000256" key="13">
    <source>
        <dbReference type="RuleBase" id="RU003345"/>
    </source>
</evidence>
<dbReference type="FunFam" id="3.30.260.10:FF:000017">
    <property type="entry name" value="T-complex protein 1 subunit zeta"/>
    <property type="match status" value="1"/>
</dbReference>
<dbReference type="Gene3D" id="3.50.7.10">
    <property type="entry name" value="GroEL"/>
    <property type="match status" value="1"/>
</dbReference>
<dbReference type="InterPro" id="IPR044638">
    <property type="entry name" value="ALDH7A1-like"/>
</dbReference>
<dbReference type="Gene3D" id="3.40.309.10">
    <property type="entry name" value="Aldehyde Dehydrogenase, Chain A, domain 2"/>
    <property type="match status" value="1"/>
</dbReference>
<dbReference type="SUPFAM" id="SSF53720">
    <property type="entry name" value="ALDH-like"/>
    <property type="match status" value="1"/>
</dbReference>
<dbReference type="PROSITE" id="PS00687">
    <property type="entry name" value="ALDEHYDE_DEHYDR_GLU"/>
    <property type="match status" value="1"/>
</dbReference>
<evidence type="ECO:0000256" key="14">
    <source>
        <dbReference type="RuleBase" id="RU004187"/>
    </source>
</evidence>
<evidence type="ECO:0000256" key="1">
    <source>
        <dbReference type="ARBA" id="ARBA00004496"/>
    </source>
</evidence>
<dbReference type="PROSITE" id="PS00995">
    <property type="entry name" value="TCP1_3"/>
    <property type="match status" value="1"/>
</dbReference>
<dbReference type="GO" id="GO:0004029">
    <property type="term" value="F:aldehyde dehydrogenase (NAD+) activity"/>
    <property type="evidence" value="ECO:0007669"/>
    <property type="project" value="UniProtKB-EC"/>
</dbReference>
<evidence type="ECO:0000256" key="3">
    <source>
        <dbReference type="ARBA" id="ARBA00009986"/>
    </source>
</evidence>
<protein>
    <recommendedName>
        <fullName evidence="11">aldehyde dehydrogenase (NAD(+))</fullName>
        <ecNumber evidence="11">1.2.1.3</ecNumber>
    </recommendedName>
</protein>
<dbReference type="GO" id="GO:0016887">
    <property type="term" value="F:ATP hydrolysis activity"/>
    <property type="evidence" value="ECO:0007669"/>
    <property type="project" value="InterPro"/>
</dbReference>
<accession>A0A8R1HMP2</accession>
<dbReference type="GO" id="GO:0005737">
    <property type="term" value="C:cytoplasm"/>
    <property type="evidence" value="ECO:0007669"/>
    <property type="project" value="UniProtKB-SubCell"/>
</dbReference>
<dbReference type="InterPro" id="IPR012722">
    <property type="entry name" value="Chap_CCT_zeta"/>
</dbReference>
<evidence type="ECO:0000256" key="7">
    <source>
        <dbReference type="ARBA" id="ARBA00022840"/>
    </source>
</evidence>
<dbReference type="InterPro" id="IPR029510">
    <property type="entry name" value="Ald_DH_CS_GLU"/>
</dbReference>
<proteinExistence type="inferred from homology"/>